<evidence type="ECO:0000313" key="2">
    <source>
        <dbReference type="EMBL" id="SLM36024.1"/>
    </source>
</evidence>
<feature type="region of interest" description="Disordered" evidence="1">
    <location>
        <begin position="409"/>
        <end position="448"/>
    </location>
</feature>
<feature type="region of interest" description="Disordered" evidence="1">
    <location>
        <begin position="277"/>
        <end position="342"/>
    </location>
</feature>
<accession>A0A1W5CYR7</accession>
<feature type="region of interest" description="Disordered" evidence="1">
    <location>
        <begin position="154"/>
        <end position="214"/>
    </location>
</feature>
<reference evidence="3" key="1">
    <citation type="submission" date="2017-03" db="EMBL/GenBank/DDBJ databases">
        <authorList>
            <person name="Sharma R."/>
            <person name="Thines M."/>
        </authorList>
    </citation>
    <scope>NUCLEOTIDE SEQUENCE [LARGE SCALE GENOMIC DNA]</scope>
</reference>
<evidence type="ECO:0000256" key="1">
    <source>
        <dbReference type="SAM" id="MobiDB-lite"/>
    </source>
</evidence>
<feature type="compositionally biased region" description="Polar residues" evidence="1">
    <location>
        <begin position="62"/>
        <end position="75"/>
    </location>
</feature>
<name>A0A1W5CYR7_9LECA</name>
<feature type="compositionally biased region" description="Polar residues" evidence="1">
    <location>
        <begin position="279"/>
        <end position="288"/>
    </location>
</feature>
<keyword evidence="3" id="KW-1185">Reference proteome</keyword>
<proteinExistence type="predicted"/>
<evidence type="ECO:0000313" key="3">
    <source>
        <dbReference type="Proteomes" id="UP000192927"/>
    </source>
</evidence>
<protein>
    <submittedName>
        <fullName evidence="2">Uncharacterized protein</fullName>
    </submittedName>
</protein>
<feature type="compositionally biased region" description="Basic and acidic residues" evidence="1">
    <location>
        <begin position="304"/>
        <end position="316"/>
    </location>
</feature>
<feature type="region of interest" description="Disordered" evidence="1">
    <location>
        <begin position="607"/>
        <end position="649"/>
    </location>
</feature>
<organism evidence="2 3">
    <name type="scientific">Lasallia pustulata</name>
    <dbReference type="NCBI Taxonomy" id="136370"/>
    <lineage>
        <taxon>Eukaryota</taxon>
        <taxon>Fungi</taxon>
        <taxon>Dikarya</taxon>
        <taxon>Ascomycota</taxon>
        <taxon>Pezizomycotina</taxon>
        <taxon>Lecanoromycetes</taxon>
        <taxon>OSLEUM clade</taxon>
        <taxon>Umbilicariomycetidae</taxon>
        <taxon>Umbilicariales</taxon>
        <taxon>Umbilicariaceae</taxon>
        <taxon>Lasallia</taxon>
    </lineage>
</organism>
<sequence length="674" mass="73667">MSRTRPDLSIILPRNSNTLPRNFTFHYTEGDEPPRTPERELAPPNPPSPQAYRIRRRPRPKITSSDPNSQLNLLHNSQDVPLPTIETPEFTEQIRPPLEQRATEPAESYLAPAPFRESMAAPRTPTAQFDLFHNGWSSFDQHSVGESITRPMSACSISSDSSDSSNVSSASLVSQGGSCTSPESDAPNPFTLPSFKKAKGKEETSMASGDPIIAQREVPKKKRVYWSPEMDKHLWSTYLLYLRDPTVTPFKAVPGSTPPLGVCRRVSREAKRTWRKSRVNVSKPSETPATPIAQGAGEAFSKTKSADSPDTIKADRSGSTTPTAPAIPKISTWPKSGASTRRRLRELSKRKAYIAPYYQRLLETRSPSPFASGARSESRSSRLPSPSSARKRSSFGTRDIQISLATSAAASMQPDGPLAQLANSSSIEGSSDEWFNDPIEPSVPSSAATFDHGLGIGGLDVEPELPRLGSPFAYHTWGPSRSRPHLRPTAPRIQSETLKSGPMLMSPVRLHHTLPNPSALKRRALYQLDEEASPADAGIPTSFLEDLFASPAESSHRRVRSRGFSLGDVNNNNNTNSLTSLFTPPTMYDQMTSPELAEAAATELSDLAPTPVTDSMKRLGSPFAGIDRRPARRGASRHSASSSLSAFDPSNFTSIDQMLGQLQSDDAFVKRRRS</sequence>
<feature type="compositionally biased region" description="Low complexity" evidence="1">
    <location>
        <begin position="637"/>
        <end position="646"/>
    </location>
</feature>
<dbReference type="AlphaFoldDB" id="A0A1W5CYR7"/>
<feature type="compositionally biased region" description="Low complexity" evidence="1">
    <location>
        <begin position="154"/>
        <end position="174"/>
    </location>
</feature>
<feature type="region of interest" description="Disordered" evidence="1">
    <location>
        <begin position="1"/>
        <end position="75"/>
    </location>
</feature>
<feature type="compositionally biased region" description="Basic and acidic residues" evidence="1">
    <location>
        <begin position="28"/>
        <end position="41"/>
    </location>
</feature>
<dbReference type="EMBL" id="FWEW01000869">
    <property type="protein sequence ID" value="SLM36024.1"/>
    <property type="molecule type" value="Genomic_DNA"/>
</dbReference>
<feature type="region of interest" description="Disordered" evidence="1">
    <location>
        <begin position="367"/>
        <end position="397"/>
    </location>
</feature>
<dbReference type="Proteomes" id="UP000192927">
    <property type="component" value="Unassembled WGS sequence"/>
</dbReference>